<keyword evidence="2" id="KW-1185">Reference proteome</keyword>
<accession>A0A6A4PDE7</accession>
<organism evidence="1 2">
    <name type="scientific">Lupinus albus</name>
    <name type="common">White lupine</name>
    <name type="synonym">Lupinus termis</name>
    <dbReference type="NCBI Taxonomy" id="3870"/>
    <lineage>
        <taxon>Eukaryota</taxon>
        <taxon>Viridiplantae</taxon>
        <taxon>Streptophyta</taxon>
        <taxon>Embryophyta</taxon>
        <taxon>Tracheophyta</taxon>
        <taxon>Spermatophyta</taxon>
        <taxon>Magnoliopsida</taxon>
        <taxon>eudicotyledons</taxon>
        <taxon>Gunneridae</taxon>
        <taxon>Pentapetalae</taxon>
        <taxon>rosids</taxon>
        <taxon>fabids</taxon>
        <taxon>Fabales</taxon>
        <taxon>Fabaceae</taxon>
        <taxon>Papilionoideae</taxon>
        <taxon>50 kb inversion clade</taxon>
        <taxon>genistoids sensu lato</taxon>
        <taxon>core genistoids</taxon>
        <taxon>Genisteae</taxon>
        <taxon>Lupinus</taxon>
    </lineage>
</organism>
<comment type="caution">
    <text evidence="1">The sequence shown here is derived from an EMBL/GenBank/DDBJ whole genome shotgun (WGS) entry which is preliminary data.</text>
</comment>
<reference evidence="2" key="1">
    <citation type="journal article" date="2020" name="Nat. Commun.">
        <title>Genome sequence of the cluster root forming white lupin.</title>
        <authorList>
            <person name="Hufnagel B."/>
            <person name="Marques A."/>
            <person name="Soriano A."/>
            <person name="Marques L."/>
            <person name="Divol F."/>
            <person name="Doumas P."/>
            <person name="Sallet E."/>
            <person name="Mancinotti D."/>
            <person name="Carrere S."/>
            <person name="Marande W."/>
            <person name="Arribat S."/>
            <person name="Keller J."/>
            <person name="Huneau C."/>
            <person name="Blein T."/>
            <person name="Aime D."/>
            <person name="Laguerre M."/>
            <person name="Taylor J."/>
            <person name="Schubert V."/>
            <person name="Nelson M."/>
            <person name="Geu-Flores F."/>
            <person name="Crespi M."/>
            <person name="Gallardo-Guerrero K."/>
            <person name="Delaux P.-M."/>
            <person name="Salse J."/>
            <person name="Berges H."/>
            <person name="Guyot R."/>
            <person name="Gouzy J."/>
            <person name="Peret B."/>
        </authorList>
    </citation>
    <scope>NUCLEOTIDE SEQUENCE [LARGE SCALE GENOMIC DNA]</scope>
    <source>
        <strain evidence="2">cv. Amiga</strain>
    </source>
</reference>
<dbReference type="PANTHER" id="PTHR36074">
    <property type="entry name" value="ISOPENTENYL-DIPHOSPHATE DELTA-ISOMERASE"/>
    <property type="match status" value="1"/>
</dbReference>
<protein>
    <submittedName>
        <fullName evidence="1">Uncharacterized protein</fullName>
    </submittedName>
</protein>
<dbReference type="EMBL" id="WOCE01000015">
    <property type="protein sequence ID" value="KAE9598659.1"/>
    <property type="molecule type" value="Genomic_DNA"/>
</dbReference>
<evidence type="ECO:0000313" key="2">
    <source>
        <dbReference type="Proteomes" id="UP000447434"/>
    </source>
</evidence>
<name>A0A6A4PDE7_LUPAL</name>
<dbReference type="PANTHER" id="PTHR36074:SF1">
    <property type="entry name" value="ISOPENTENYL-DIPHOSPHATE DELTA-ISOMERASE"/>
    <property type="match status" value="1"/>
</dbReference>
<dbReference type="Proteomes" id="UP000447434">
    <property type="component" value="Chromosome 15"/>
</dbReference>
<dbReference type="AlphaFoldDB" id="A0A6A4PDE7"/>
<dbReference type="OrthoDB" id="1925570at2759"/>
<sequence length="330" mass="37205">MTGITLLLDLWRKNQSFSKGFYSAQNYQSSWFLSTSATIASFAAGTTFASRDSFGFRTQIAYCDAGAAISEDYISNTRSTPERYFYHDSLKYSTKNYNIELKPLLSAFELKAFTMITLRSFLMFYLPLLDPHASIEQDDDDDFLRDNQDDLHGRLVVSFKKSVLQIIREVTIVTTRRILERIAVHHVSRRMAWKLLKDAPKSAARKAVRKMPTLVYFFSVSRTTFRGYMLGVAASWLVQVGIKLCQFFTSNSKKRDDNIDNAERARLLRQKIFVATVKCNASLIFASIGAGIGATLFSPSLGQWIGCICGDLAGPAFVAVCADQVFHLNF</sequence>
<gene>
    <name evidence="1" type="ORF">Lalb_Chr15g0083341</name>
</gene>
<evidence type="ECO:0000313" key="1">
    <source>
        <dbReference type="EMBL" id="KAE9598659.1"/>
    </source>
</evidence>
<proteinExistence type="predicted"/>